<protein>
    <submittedName>
        <fullName evidence="2">KMT5A-like protein</fullName>
    </submittedName>
</protein>
<evidence type="ECO:0000313" key="2">
    <source>
        <dbReference type="EMBL" id="WAR10089.1"/>
    </source>
</evidence>
<feature type="compositionally biased region" description="Polar residues" evidence="1">
    <location>
        <begin position="173"/>
        <end position="211"/>
    </location>
</feature>
<dbReference type="Gene3D" id="2.170.270.10">
    <property type="entry name" value="SET domain"/>
    <property type="match status" value="1"/>
</dbReference>
<feature type="region of interest" description="Disordered" evidence="1">
    <location>
        <begin position="118"/>
        <end position="156"/>
    </location>
</feature>
<sequence length="431" mass="47612">MRPTARLKPIDKALYFIKLDKDQDGYTVKDFGFKGRGIKTIADRKNGDFLLHYTGELITGEEGDRREAKNSTGFRFFFISKGKQLCVDASEESGRLGRLVNHVTAVEDQLTCTARVESPSFQANTPDASDTNTVHQTSSTDGDTLETNVEQSSPVTAVEDQLTCTARVETRVESPSFQDNTPDASNTNTVHQTSSTDGDTLETNVEQSSPVTAVEDQLTCTARVESPSFQDNTPDASDTNTVHQTSSTDGDTLETNVEQSSSVTAVEKQVTFPDIVESPSFQDNTPDASDTNTVHQISSTDVTAVEDQVTFPDIVESLFWEDNADPCTDDRVDSSSCDDGFETDDFPMLQQLKEDQVLGEDHTVVAKSAASVSVQRKRKDSHADMDSDDSLHDPTYTLEKGSEESSGEELKMRKRRWSEEENIIFKQWEDS</sequence>
<dbReference type="SUPFAM" id="SSF82199">
    <property type="entry name" value="SET domain"/>
    <property type="match status" value="1"/>
</dbReference>
<organism evidence="2 3">
    <name type="scientific">Mya arenaria</name>
    <name type="common">Soft-shell clam</name>
    <dbReference type="NCBI Taxonomy" id="6604"/>
    <lineage>
        <taxon>Eukaryota</taxon>
        <taxon>Metazoa</taxon>
        <taxon>Spiralia</taxon>
        <taxon>Lophotrochozoa</taxon>
        <taxon>Mollusca</taxon>
        <taxon>Bivalvia</taxon>
        <taxon>Autobranchia</taxon>
        <taxon>Heteroconchia</taxon>
        <taxon>Euheterodonta</taxon>
        <taxon>Imparidentia</taxon>
        <taxon>Neoheterodontei</taxon>
        <taxon>Myida</taxon>
        <taxon>Myoidea</taxon>
        <taxon>Myidae</taxon>
        <taxon>Mya</taxon>
    </lineage>
</organism>
<proteinExistence type="predicted"/>
<evidence type="ECO:0000313" key="3">
    <source>
        <dbReference type="Proteomes" id="UP001164746"/>
    </source>
</evidence>
<feature type="compositionally biased region" description="Polar residues" evidence="1">
    <location>
        <begin position="119"/>
        <end position="155"/>
    </location>
</feature>
<dbReference type="PANTHER" id="PTHR46167">
    <property type="entry name" value="N-LYSINE METHYLTRANSFERASE KMT5A"/>
    <property type="match status" value="1"/>
</dbReference>
<feature type="region of interest" description="Disordered" evidence="1">
    <location>
        <begin position="225"/>
        <end position="254"/>
    </location>
</feature>
<keyword evidence="3" id="KW-1185">Reference proteome</keyword>
<feature type="region of interest" description="Disordered" evidence="1">
    <location>
        <begin position="369"/>
        <end position="415"/>
    </location>
</feature>
<dbReference type="InterPro" id="IPR051760">
    <property type="entry name" value="KMT5A"/>
</dbReference>
<feature type="region of interest" description="Disordered" evidence="1">
    <location>
        <begin position="170"/>
        <end position="212"/>
    </location>
</feature>
<dbReference type="Proteomes" id="UP001164746">
    <property type="component" value="Chromosome 7"/>
</dbReference>
<feature type="compositionally biased region" description="Basic and acidic residues" evidence="1">
    <location>
        <begin position="400"/>
        <end position="411"/>
    </location>
</feature>
<dbReference type="PANTHER" id="PTHR46167:SF1">
    <property type="entry name" value="N-LYSINE METHYLTRANSFERASE KMT5A"/>
    <property type="match status" value="1"/>
</dbReference>
<feature type="compositionally biased region" description="Polar residues" evidence="1">
    <location>
        <begin position="227"/>
        <end position="254"/>
    </location>
</feature>
<dbReference type="EMBL" id="CP111018">
    <property type="protein sequence ID" value="WAR10089.1"/>
    <property type="molecule type" value="Genomic_DNA"/>
</dbReference>
<feature type="compositionally biased region" description="Basic and acidic residues" evidence="1">
    <location>
        <begin position="381"/>
        <end position="392"/>
    </location>
</feature>
<name>A0ABY7EM64_MYAAR</name>
<dbReference type="InterPro" id="IPR046341">
    <property type="entry name" value="SET_dom_sf"/>
</dbReference>
<accession>A0ABY7EM64</accession>
<gene>
    <name evidence="2" type="ORF">MAR_035165</name>
</gene>
<evidence type="ECO:0000256" key="1">
    <source>
        <dbReference type="SAM" id="MobiDB-lite"/>
    </source>
</evidence>
<reference evidence="2" key="1">
    <citation type="submission" date="2022-11" db="EMBL/GenBank/DDBJ databases">
        <title>Centuries of genome instability and evolution in soft-shell clam transmissible cancer (bioRxiv).</title>
        <authorList>
            <person name="Hart S.F.M."/>
            <person name="Yonemitsu M.A."/>
            <person name="Giersch R.M."/>
            <person name="Beal B.F."/>
            <person name="Arriagada G."/>
            <person name="Davis B.W."/>
            <person name="Ostrander E.A."/>
            <person name="Goff S.P."/>
            <person name="Metzger M.J."/>
        </authorList>
    </citation>
    <scope>NUCLEOTIDE SEQUENCE</scope>
    <source>
        <strain evidence="2">MELC-2E11</strain>
        <tissue evidence="2">Siphon/mantle</tissue>
    </source>
</reference>